<dbReference type="AlphaFoldDB" id="A0A8X7U5R6"/>
<keyword evidence="3" id="KW-1185">Reference proteome</keyword>
<feature type="region of interest" description="Disordered" evidence="1">
    <location>
        <begin position="236"/>
        <end position="288"/>
    </location>
</feature>
<proteinExistence type="predicted"/>
<feature type="region of interest" description="Disordered" evidence="1">
    <location>
        <begin position="491"/>
        <end position="510"/>
    </location>
</feature>
<sequence length="510" mass="57667">MAVEKFGSHLKTILEAKHIEAIYELWGGGSIMPSKLNFLKTAKLRRPGYCGAYMSHFEDDSLSFPLPRFLLEALVELKMAFTQMAPNFFRYFLASWVRAQEEGLEFGLRELKQLFAIKLNNGFPGTMILAPRSGRVIIEGIPNKDDRWREKFFVFKVNPASVGDFDFERIPREWSDDIEPFGPAPMTLELCGLMATLRRGSPRWLAFTHDRIRTAYALPPGVNRATNVALVAPVQPKKGRGNKRNKEKEVLLDRPDESSEAGSLERAQKVQRGPVLRSRSQAHSGLPPLLRVSGEGTSWINPGVRLSSVPEASSWAFSYDNEIPILENPDTLAAIWRKIRAEGCELPSLERMRERDAYVRMAVANAKAMEASNEYAALMEGRLANFPSKEEIAGHLLTIQQLREKVAIQSDLDSMKEKHRREIEGRDRQARKDRHLARLSLAREYDGVLAVVKKKLEQKKKETAAEIRLQERLKDLEISLEVDYGLASVSDPSLSRLDLPEISGDSVNQD</sequence>
<dbReference type="EMBL" id="JAAMPC010000014">
    <property type="protein sequence ID" value="KAG2266897.1"/>
    <property type="molecule type" value="Genomic_DNA"/>
</dbReference>
<gene>
    <name evidence="2" type="ORF">Bca52824_073976</name>
</gene>
<protein>
    <submittedName>
        <fullName evidence="2">Uncharacterized protein</fullName>
    </submittedName>
</protein>
<organism evidence="2 3">
    <name type="scientific">Brassica carinata</name>
    <name type="common">Ethiopian mustard</name>
    <name type="synonym">Abyssinian cabbage</name>
    <dbReference type="NCBI Taxonomy" id="52824"/>
    <lineage>
        <taxon>Eukaryota</taxon>
        <taxon>Viridiplantae</taxon>
        <taxon>Streptophyta</taxon>
        <taxon>Embryophyta</taxon>
        <taxon>Tracheophyta</taxon>
        <taxon>Spermatophyta</taxon>
        <taxon>Magnoliopsida</taxon>
        <taxon>eudicotyledons</taxon>
        <taxon>Gunneridae</taxon>
        <taxon>Pentapetalae</taxon>
        <taxon>rosids</taxon>
        <taxon>malvids</taxon>
        <taxon>Brassicales</taxon>
        <taxon>Brassicaceae</taxon>
        <taxon>Brassiceae</taxon>
        <taxon>Brassica</taxon>
    </lineage>
</organism>
<evidence type="ECO:0000313" key="3">
    <source>
        <dbReference type="Proteomes" id="UP000886595"/>
    </source>
</evidence>
<feature type="compositionally biased region" description="Basic and acidic residues" evidence="1">
    <location>
        <begin position="244"/>
        <end position="257"/>
    </location>
</feature>
<name>A0A8X7U5R6_BRACI</name>
<evidence type="ECO:0000256" key="1">
    <source>
        <dbReference type="SAM" id="MobiDB-lite"/>
    </source>
</evidence>
<reference evidence="2 3" key="1">
    <citation type="submission" date="2020-02" db="EMBL/GenBank/DDBJ databases">
        <authorList>
            <person name="Ma Q."/>
            <person name="Huang Y."/>
            <person name="Song X."/>
            <person name="Pei D."/>
        </authorList>
    </citation>
    <scope>NUCLEOTIDE SEQUENCE [LARGE SCALE GENOMIC DNA]</scope>
    <source>
        <strain evidence="2">Sxm20200214</strain>
        <tissue evidence="2">Leaf</tissue>
    </source>
</reference>
<accession>A0A8X7U5R6</accession>
<dbReference type="OrthoDB" id="1089171at2759"/>
<dbReference type="Proteomes" id="UP000886595">
    <property type="component" value="Unassembled WGS sequence"/>
</dbReference>
<comment type="caution">
    <text evidence="2">The sequence shown here is derived from an EMBL/GenBank/DDBJ whole genome shotgun (WGS) entry which is preliminary data.</text>
</comment>
<evidence type="ECO:0000313" key="2">
    <source>
        <dbReference type="EMBL" id="KAG2266897.1"/>
    </source>
</evidence>